<organism evidence="2 3">
    <name type="scientific">Trichonephila clavata</name>
    <name type="common">Joro spider</name>
    <name type="synonym">Nephila clavata</name>
    <dbReference type="NCBI Taxonomy" id="2740835"/>
    <lineage>
        <taxon>Eukaryota</taxon>
        <taxon>Metazoa</taxon>
        <taxon>Ecdysozoa</taxon>
        <taxon>Arthropoda</taxon>
        <taxon>Chelicerata</taxon>
        <taxon>Arachnida</taxon>
        <taxon>Araneae</taxon>
        <taxon>Araneomorphae</taxon>
        <taxon>Entelegynae</taxon>
        <taxon>Araneoidea</taxon>
        <taxon>Nephilidae</taxon>
        <taxon>Trichonephila</taxon>
    </lineage>
</organism>
<dbReference type="EMBL" id="BMAO01030246">
    <property type="protein sequence ID" value="GFQ66697.1"/>
    <property type="molecule type" value="Genomic_DNA"/>
</dbReference>
<protein>
    <submittedName>
        <fullName evidence="2">Uncharacterized protein</fullName>
    </submittedName>
</protein>
<reference evidence="2" key="1">
    <citation type="submission" date="2020-07" db="EMBL/GenBank/DDBJ databases">
        <title>Multicomponent nature underlies the extraordinary mechanical properties of spider dragline silk.</title>
        <authorList>
            <person name="Kono N."/>
            <person name="Nakamura H."/>
            <person name="Mori M."/>
            <person name="Yoshida Y."/>
            <person name="Ohtoshi R."/>
            <person name="Malay A.D."/>
            <person name="Moran D.A.P."/>
            <person name="Tomita M."/>
            <person name="Numata K."/>
            <person name="Arakawa K."/>
        </authorList>
    </citation>
    <scope>NUCLEOTIDE SEQUENCE</scope>
</reference>
<name>A0A8X6F0P1_TRICU</name>
<evidence type="ECO:0000256" key="1">
    <source>
        <dbReference type="SAM" id="MobiDB-lite"/>
    </source>
</evidence>
<evidence type="ECO:0000313" key="3">
    <source>
        <dbReference type="Proteomes" id="UP000887116"/>
    </source>
</evidence>
<keyword evidence="3" id="KW-1185">Reference proteome</keyword>
<comment type="caution">
    <text evidence="2">The sequence shown here is derived from an EMBL/GenBank/DDBJ whole genome shotgun (WGS) entry which is preliminary data.</text>
</comment>
<accession>A0A8X6F0P1</accession>
<dbReference type="Proteomes" id="UP000887116">
    <property type="component" value="Unassembled WGS sequence"/>
</dbReference>
<sequence length="90" mass="10113">MHDFSRASEGFSGSSDSRRAPAQFVLRQPHRLIPAGVGAPFVPLMHNFPVPRKIVSDPQTCVVLRRSSCYDNLTTGSRSFRRRTTFPVPR</sequence>
<gene>
    <name evidence="2" type="ORF">TNCT_538611</name>
</gene>
<evidence type="ECO:0000313" key="2">
    <source>
        <dbReference type="EMBL" id="GFQ66697.1"/>
    </source>
</evidence>
<dbReference type="AlphaFoldDB" id="A0A8X6F0P1"/>
<proteinExistence type="predicted"/>
<feature type="region of interest" description="Disordered" evidence="1">
    <location>
        <begin position="1"/>
        <end position="20"/>
    </location>
</feature>